<accession>A0ABY5YJY1</accession>
<evidence type="ECO:0000256" key="1">
    <source>
        <dbReference type="ARBA" id="ARBA00001946"/>
    </source>
</evidence>
<keyword evidence="7 11" id="KW-0274">FAD</keyword>
<evidence type="ECO:0000256" key="9">
    <source>
        <dbReference type="ARBA" id="ARBA00031306"/>
    </source>
</evidence>
<protein>
    <recommendedName>
        <fullName evidence="3 11">FAD:protein FMN transferase</fullName>
        <ecNumber evidence="2 11">2.7.1.180</ecNumber>
    </recommendedName>
    <alternativeName>
        <fullName evidence="9 11">Flavin transferase</fullName>
    </alternativeName>
</protein>
<dbReference type="Pfam" id="PF02424">
    <property type="entry name" value="ApbE"/>
    <property type="match status" value="1"/>
</dbReference>
<evidence type="ECO:0000256" key="10">
    <source>
        <dbReference type="ARBA" id="ARBA00048540"/>
    </source>
</evidence>
<dbReference type="InterPro" id="IPR003374">
    <property type="entry name" value="ApbE-like_sf"/>
</dbReference>
<sequence>MKWPSLPTRPRRRLRRLEGVLGTALEVQLLGDTATCLDAAERALLAELDRLELIFSRFLPDSELNRLQARPGQPVQVSPDLAALLDQAQHFMTLTGSAFHPASDTLAKLWASGEPEPGELGRVLEQMRRPLWTLDGDQVTLHTDLGLNFNAHAKGHITDQAAQAAFESPGVREVVLNIGGDVRHIGRKTVQVGVEAPGELADNREPLLFVRIQNQAVATSGHAHRGAHLFDPHTGQPTAAARAVSVLAPTCAEADALSTAFCVLQPDESLAMADALPGVGVLILGGLQPRSNAFWQHHQLPLTPL</sequence>
<evidence type="ECO:0000313" key="13">
    <source>
        <dbReference type="Proteomes" id="UP001060261"/>
    </source>
</evidence>
<evidence type="ECO:0000256" key="11">
    <source>
        <dbReference type="PIRNR" id="PIRNR006268"/>
    </source>
</evidence>
<keyword evidence="6 11" id="KW-0479">Metal-binding</keyword>
<dbReference type="PANTHER" id="PTHR30040:SF2">
    <property type="entry name" value="FAD:PROTEIN FMN TRANSFERASE"/>
    <property type="match status" value="1"/>
</dbReference>
<dbReference type="GO" id="GO:0016740">
    <property type="term" value="F:transferase activity"/>
    <property type="evidence" value="ECO:0007669"/>
    <property type="project" value="UniProtKB-KW"/>
</dbReference>
<dbReference type="PANTHER" id="PTHR30040">
    <property type="entry name" value="THIAMINE BIOSYNTHESIS LIPOPROTEIN APBE"/>
    <property type="match status" value="1"/>
</dbReference>
<comment type="similarity">
    <text evidence="11">Belongs to the ApbE family.</text>
</comment>
<dbReference type="RefSeq" id="WP_260561675.1">
    <property type="nucleotide sequence ID" value="NZ_BAABEC010000176.1"/>
</dbReference>
<dbReference type="PIRSF" id="PIRSF006268">
    <property type="entry name" value="ApbE"/>
    <property type="match status" value="1"/>
</dbReference>
<evidence type="ECO:0000256" key="4">
    <source>
        <dbReference type="ARBA" id="ARBA00022630"/>
    </source>
</evidence>
<dbReference type="EC" id="2.7.1.180" evidence="2 11"/>
<dbReference type="Gene3D" id="3.10.520.10">
    <property type="entry name" value="ApbE-like domains"/>
    <property type="match status" value="1"/>
</dbReference>
<reference evidence="12" key="1">
    <citation type="submission" date="2022-09" db="EMBL/GenBank/DDBJ databases">
        <title>genome sequence of Deinococcus rubellus.</title>
        <authorList>
            <person name="Srinivasan S."/>
        </authorList>
    </citation>
    <scope>NUCLEOTIDE SEQUENCE</scope>
    <source>
        <strain evidence="12">Ant6</strain>
    </source>
</reference>
<proteinExistence type="inferred from homology"/>
<keyword evidence="4 11" id="KW-0285">Flavoprotein</keyword>
<dbReference type="SUPFAM" id="SSF143631">
    <property type="entry name" value="ApbE-like"/>
    <property type="match status" value="1"/>
</dbReference>
<gene>
    <name evidence="12" type="ORF">N0D28_07130</name>
</gene>
<evidence type="ECO:0000256" key="6">
    <source>
        <dbReference type="ARBA" id="ARBA00022723"/>
    </source>
</evidence>
<evidence type="ECO:0000256" key="7">
    <source>
        <dbReference type="ARBA" id="ARBA00022827"/>
    </source>
</evidence>
<evidence type="ECO:0000256" key="3">
    <source>
        <dbReference type="ARBA" id="ARBA00016337"/>
    </source>
</evidence>
<comment type="cofactor">
    <cofactor evidence="1">
        <name>Mg(2+)</name>
        <dbReference type="ChEBI" id="CHEBI:18420"/>
    </cofactor>
</comment>
<dbReference type="Proteomes" id="UP001060261">
    <property type="component" value="Chromosome"/>
</dbReference>
<comment type="catalytic activity">
    <reaction evidence="10 11">
        <text>L-threonyl-[protein] + FAD = FMN-L-threonyl-[protein] + AMP + H(+)</text>
        <dbReference type="Rhea" id="RHEA:36847"/>
        <dbReference type="Rhea" id="RHEA-COMP:11060"/>
        <dbReference type="Rhea" id="RHEA-COMP:11061"/>
        <dbReference type="ChEBI" id="CHEBI:15378"/>
        <dbReference type="ChEBI" id="CHEBI:30013"/>
        <dbReference type="ChEBI" id="CHEBI:57692"/>
        <dbReference type="ChEBI" id="CHEBI:74257"/>
        <dbReference type="ChEBI" id="CHEBI:456215"/>
        <dbReference type="EC" id="2.7.1.180"/>
    </reaction>
</comment>
<organism evidence="12 13">
    <name type="scientific">Deinococcus rubellus</name>
    <dbReference type="NCBI Taxonomy" id="1889240"/>
    <lineage>
        <taxon>Bacteria</taxon>
        <taxon>Thermotogati</taxon>
        <taxon>Deinococcota</taxon>
        <taxon>Deinococci</taxon>
        <taxon>Deinococcales</taxon>
        <taxon>Deinococcaceae</taxon>
        <taxon>Deinococcus</taxon>
    </lineage>
</organism>
<dbReference type="EMBL" id="CP104213">
    <property type="protein sequence ID" value="UWX65420.1"/>
    <property type="molecule type" value="Genomic_DNA"/>
</dbReference>
<dbReference type="InterPro" id="IPR024932">
    <property type="entry name" value="ApbE"/>
</dbReference>
<evidence type="ECO:0000256" key="8">
    <source>
        <dbReference type="ARBA" id="ARBA00022842"/>
    </source>
</evidence>
<name>A0ABY5YJY1_9DEIO</name>
<keyword evidence="13" id="KW-1185">Reference proteome</keyword>
<evidence type="ECO:0000256" key="2">
    <source>
        <dbReference type="ARBA" id="ARBA00011955"/>
    </source>
</evidence>
<evidence type="ECO:0000313" key="12">
    <source>
        <dbReference type="EMBL" id="UWX65420.1"/>
    </source>
</evidence>
<evidence type="ECO:0000256" key="5">
    <source>
        <dbReference type="ARBA" id="ARBA00022679"/>
    </source>
</evidence>
<keyword evidence="8 11" id="KW-0460">Magnesium</keyword>
<keyword evidence="5 11" id="KW-0808">Transferase</keyword>